<evidence type="ECO:0000256" key="1">
    <source>
        <dbReference type="SAM" id="MobiDB-lite"/>
    </source>
</evidence>
<sequence length="174" mass="18781">MSAPQSIPQPFNRDLSPLSGSSPSYSRYPSPASTSITTPCTSPKQLRSTLQHHHNPSGYPPPISTAADPVIYGSPSSPYAYATTFSQSPGSPYHYGPNRPYSPSHPGGFKSEHSPYATPLSPACPPFCQTKDSVTSPRPISQAMDEEDDGDGIWYTRDGRPVRYAGMHMDCATM</sequence>
<gene>
    <name evidence="2" type="ORF">BJ508DRAFT_321707</name>
</gene>
<feature type="compositionally biased region" description="Polar residues" evidence="1">
    <location>
        <begin position="36"/>
        <end position="49"/>
    </location>
</feature>
<proteinExistence type="predicted"/>
<dbReference type="EMBL" id="ML119649">
    <property type="protein sequence ID" value="RPA86580.1"/>
    <property type="molecule type" value="Genomic_DNA"/>
</dbReference>
<feature type="compositionally biased region" description="Polar residues" evidence="1">
    <location>
        <begin position="130"/>
        <end position="139"/>
    </location>
</feature>
<dbReference type="Proteomes" id="UP000275078">
    <property type="component" value="Unassembled WGS sequence"/>
</dbReference>
<accession>A0A3N4IQT1</accession>
<feature type="region of interest" description="Disordered" evidence="1">
    <location>
        <begin position="1"/>
        <end position="70"/>
    </location>
</feature>
<keyword evidence="3" id="KW-1185">Reference proteome</keyword>
<protein>
    <submittedName>
        <fullName evidence="2">Uncharacterized protein</fullName>
    </submittedName>
</protein>
<evidence type="ECO:0000313" key="2">
    <source>
        <dbReference type="EMBL" id="RPA86580.1"/>
    </source>
</evidence>
<dbReference type="AlphaFoldDB" id="A0A3N4IQT1"/>
<evidence type="ECO:0000313" key="3">
    <source>
        <dbReference type="Proteomes" id="UP000275078"/>
    </source>
</evidence>
<organism evidence="2 3">
    <name type="scientific">Ascobolus immersus RN42</name>
    <dbReference type="NCBI Taxonomy" id="1160509"/>
    <lineage>
        <taxon>Eukaryota</taxon>
        <taxon>Fungi</taxon>
        <taxon>Dikarya</taxon>
        <taxon>Ascomycota</taxon>
        <taxon>Pezizomycotina</taxon>
        <taxon>Pezizomycetes</taxon>
        <taxon>Pezizales</taxon>
        <taxon>Ascobolaceae</taxon>
        <taxon>Ascobolus</taxon>
    </lineage>
</organism>
<feature type="region of interest" description="Disordered" evidence="1">
    <location>
        <begin position="88"/>
        <end position="154"/>
    </location>
</feature>
<feature type="compositionally biased region" description="Low complexity" evidence="1">
    <location>
        <begin position="16"/>
        <end position="35"/>
    </location>
</feature>
<name>A0A3N4IQT1_ASCIM</name>
<reference evidence="2 3" key="1">
    <citation type="journal article" date="2018" name="Nat. Ecol. Evol.">
        <title>Pezizomycetes genomes reveal the molecular basis of ectomycorrhizal truffle lifestyle.</title>
        <authorList>
            <person name="Murat C."/>
            <person name="Payen T."/>
            <person name="Noel B."/>
            <person name="Kuo A."/>
            <person name="Morin E."/>
            <person name="Chen J."/>
            <person name="Kohler A."/>
            <person name="Krizsan K."/>
            <person name="Balestrini R."/>
            <person name="Da Silva C."/>
            <person name="Montanini B."/>
            <person name="Hainaut M."/>
            <person name="Levati E."/>
            <person name="Barry K.W."/>
            <person name="Belfiori B."/>
            <person name="Cichocki N."/>
            <person name="Clum A."/>
            <person name="Dockter R.B."/>
            <person name="Fauchery L."/>
            <person name="Guy J."/>
            <person name="Iotti M."/>
            <person name="Le Tacon F."/>
            <person name="Lindquist E.A."/>
            <person name="Lipzen A."/>
            <person name="Malagnac F."/>
            <person name="Mello A."/>
            <person name="Molinier V."/>
            <person name="Miyauchi S."/>
            <person name="Poulain J."/>
            <person name="Riccioni C."/>
            <person name="Rubini A."/>
            <person name="Sitrit Y."/>
            <person name="Splivallo R."/>
            <person name="Traeger S."/>
            <person name="Wang M."/>
            <person name="Zifcakova L."/>
            <person name="Wipf D."/>
            <person name="Zambonelli A."/>
            <person name="Paolocci F."/>
            <person name="Nowrousian M."/>
            <person name="Ottonello S."/>
            <person name="Baldrian P."/>
            <person name="Spatafora J.W."/>
            <person name="Henrissat B."/>
            <person name="Nagy L.G."/>
            <person name="Aury J.M."/>
            <person name="Wincker P."/>
            <person name="Grigoriev I.V."/>
            <person name="Bonfante P."/>
            <person name="Martin F.M."/>
        </authorList>
    </citation>
    <scope>NUCLEOTIDE SEQUENCE [LARGE SCALE GENOMIC DNA]</scope>
    <source>
        <strain evidence="2 3">RN42</strain>
    </source>
</reference>